<dbReference type="Proteomes" id="UP001281130">
    <property type="component" value="Unassembled WGS sequence"/>
</dbReference>
<dbReference type="EMBL" id="CP007514">
    <property type="protein sequence ID" value="AHY47826.1"/>
    <property type="molecule type" value="Genomic_DNA"/>
</dbReference>
<organism evidence="1 3">
    <name type="scientific">Rubrobacter radiotolerans</name>
    <name type="common">Arthrobacter radiotolerans</name>
    <dbReference type="NCBI Taxonomy" id="42256"/>
    <lineage>
        <taxon>Bacteria</taxon>
        <taxon>Bacillati</taxon>
        <taxon>Actinomycetota</taxon>
        <taxon>Rubrobacteria</taxon>
        <taxon>Rubrobacterales</taxon>
        <taxon>Rubrobacteraceae</taxon>
        <taxon>Rubrobacter</taxon>
    </lineage>
</organism>
<dbReference type="AlphaFoldDB" id="A0A023X6H1"/>
<dbReference type="KEGG" id="rrd:RradSPS_2543"/>
<reference evidence="2" key="2">
    <citation type="submission" date="2023-11" db="EMBL/GenBank/DDBJ databases">
        <title>MicrobeMod: A computational toolkit for identifying prokaryotic methylation and restriction-modification with nanopore sequencing.</title>
        <authorList>
            <person name="Crits-Christoph A."/>
            <person name="Kang S.C."/>
            <person name="Lee H."/>
            <person name="Ostrov N."/>
        </authorList>
    </citation>
    <scope>NUCLEOTIDE SEQUENCE</scope>
    <source>
        <strain evidence="2">ATCC 51242</strain>
    </source>
</reference>
<evidence type="ECO:0000313" key="1">
    <source>
        <dbReference type="EMBL" id="AHY47826.1"/>
    </source>
</evidence>
<proteinExistence type="predicted"/>
<dbReference type="PANTHER" id="PTHR38733">
    <property type="entry name" value="PROTEIN MCRC"/>
    <property type="match status" value="1"/>
</dbReference>
<keyword evidence="3" id="KW-1185">Reference proteome</keyword>
<accession>A0A023X6H1</accession>
<dbReference type="STRING" id="42256.RradSPS_2543"/>
<reference evidence="1 3" key="1">
    <citation type="submission" date="2014-03" db="EMBL/GenBank/DDBJ databases">
        <title>Complete genome sequence of the Radio-Resistant Rubrobacter radiotolerans RSPS-4.</title>
        <authorList>
            <person name="Egas C.C."/>
            <person name="Barroso C.C."/>
            <person name="Froufe H.J.C."/>
            <person name="Pacheco J.J."/>
            <person name="Albuquerque L.L."/>
            <person name="da Costa M.M.S."/>
        </authorList>
    </citation>
    <scope>NUCLEOTIDE SEQUENCE [LARGE SCALE GENOMIC DNA]</scope>
    <source>
        <strain evidence="1 3">RSPS-4</strain>
    </source>
</reference>
<dbReference type="PANTHER" id="PTHR38733:SF1">
    <property type="entry name" value="TYPE IV METHYL-DIRECTED RESTRICTION ENZYME ECOKMCRBC"/>
    <property type="match status" value="1"/>
</dbReference>
<dbReference type="HOGENOM" id="CLU_048696_1_0_11"/>
<dbReference type="Pfam" id="PF10117">
    <property type="entry name" value="McrBC"/>
    <property type="match status" value="1"/>
</dbReference>
<dbReference type="Proteomes" id="UP000025229">
    <property type="component" value="Chromosome"/>
</dbReference>
<dbReference type="RefSeq" id="WP_038683119.1">
    <property type="nucleotide sequence ID" value="NZ_CP007514.1"/>
</dbReference>
<gene>
    <name evidence="1" type="ORF">RradSPS_2543</name>
    <name evidence="2" type="ORF">SIL72_00345</name>
</gene>
<dbReference type="InterPro" id="IPR019292">
    <property type="entry name" value="McrC"/>
</dbReference>
<dbReference type="REBASE" id="84796">
    <property type="entry name" value="RraRSPS4McrBCP"/>
</dbReference>
<evidence type="ECO:0000313" key="3">
    <source>
        <dbReference type="Proteomes" id="UP000025229"/>
    </source>
</evidence>
<protein>
    <submittedName>
        <fullName evidence="1">McrBC 5-methylcytosine restriction system component</fullName>
    </submittedName>
</protein>
<sequence>MKDAPGTVSLREWEYLGYERFGEEQVRRLEEANVRLGGKVFDFYLHGLRARNLVGVVSAGGSSVQILPKTHGRSSDPDSLAYLLALLGYTGDLGLKVGDSADLGEHRGSFLEVWISHFARELNHLLVRSYRQQYVEVERRSAFVRGKLLTERDLDGSSNLYARYPCRYEVFTPDHLLNRTLKFCNKLLMKLSRSPKNRATLRENDVLLSDVRDVDVLAGDLRRIHLNRLDREYEQVLSLCRLLLESSTLDLRSGSITQLSFIFDMNLLFEKFVAEFLERNGPRLSVGGHRVREVEAQKHLGRLFGEFGMKVDVVVHTSGGTYLLDTKYKSLEGDKNHAGLSQADFYQMYGYVRSRETLYDGVILLYPGTSFSPVNRDFENRDGARLFVRTLDVERCHDGRGNVSEWELIQELNQAFEGIKARERSPA</sequence>
<evidence type="ECO:0000313" key="2">
    <source>
        <dbReference type="EMBL" id="MDX5892465.1"/>
    </source>
</evidence>
<dbReference type="EMBL" id="JAWXXX010000001">
    <property type="protein sequence ID" value="MDX5892465.1"/>
    <property type="molecule type" value="Genomic_DNA"/>
</dbReference>
<dbReference type="eggNOG" id="COG4268">
    <property type="taxonomic scope" value="Bacteria"/>
</dbReference>
<name>A0A023X6H1_RUBRA</name>